<evidence type="ECO:0000313" key="7">
    <source>
        <dbReference type="EMBL" id="MTV49189.1"/>
    </source>
</evidence>
<dbReference type="InterPro" id="IPR025944">
    <property type="entry name" value="Sigma_54_int_dom_CS"/>
</dbReference>
<dbReference type="InterPro" id="IPR058031">
    <property type="entry name" value="AAA_lid_NorR"/>
</dbReference>
<keyword evidence="1" id="KW-0547">Nucleotide-binding</keyword>
<dbReference type="FunFam" id="3.40.50.300:FF:000006">
    <property type="entry name" value="DNA-binding transcriptional regulator NtrC"/>
    <property type="match status" value="1"/>
</dbReference>
<protein>
    <submittedName>
        <fullName evidence="7">GAF domain-containing protein</fullName>
    </submittedName>
</protein>
<dbReference type="PROSITE" id="PS00676">
    <property type="entry name" value="SIGMA54_INTERACT_2"/>
    <property type="match status" value="1"/>
</dbReference>
<dbReference type="InterPro" id="IPR029016">
    <property type="entry name" value="GAF-like_dom_sf"/>
</dbReference>
<evidence type="ECO:0000256" key="1">
    <source>
        <dbReference type="ARBA" id="ARBA00022741"/>
    </source>
</evidence>
<dbReference type="SMART" id="SM00382">
    <property type="entry name" value="AAA"/>
    <property type="match status" value="1"/>
</dbReference>
<dbReference type="Gene3D" id="3.40.50.300">
    <property type="entry name" value="P-loop containing nucleotide triphosphate hydrolases"/>
    <property type="match status" value="1"/>
</dbReference>
<dbReference type="PROSITE" id="PS00675">
    <property type="entry name" value="SIGMA54_INTERACT_1"/>
    <property type="match status" value="1"/>
</dbReference>
<reference evidence="7 8" key="1">
    <citation type="submission" date="2019-11" db="EMBL/GenBank/DDBJ databases">
        <title>Whole-genome sequence of a the green, strictly anaerobic photosynthetic bacterium Heliobacillus mobilis DSM 6151.</title>
        <authorList>
            <person name="Kyndt J.A."/>
            <person name="Meyer T.E."/>
        </authorList>
    </citation>
    <scope>NUCLEOTIDE SEQUENCE [LARGE SCALE GENOMIC DNA]</scope>
    <source>
        <strain evidence="7 8">DSM 6151</strain>
    </source>
</reference>
<dbReference type="Gene3D" id="3.30.450.40">
    <property type="match status" value="1"/>
</dbReference>
<dbReference type="InterPro" id="IPR002197">
    <property type="entry name" value="HTH_Fis"/>
</dbReference>
<keyword evidence="3" id="KW-0805">Transcription regulation</keyword>
<dbReference type="SUPFAM" id="SSF55781">
    <property type="entry name" value="GAF domain-like"/>
    <property type="match status" value="1"/>
</dbReference>
<dbReference type="InterPro" id="IPR009057">
    <property type="entry name" value="Homeodomain-like_sf"/>
</dbReference>
<keyword evidence="2" id="KW-0067">ATP-binding</keyword>
<dbReference type="PROSITE" id="PS50045">
    <property type="entry name" value="SIGMA54_INTERACT_4"/>
    <property type="match status" value="1"/>
</dbReference>
<dbReference type="Pfam" id="PF13185">
    <property type="entry name" value="GAF_2"/>
    <property type="match status" value="1"/>
</dbReference>
<dbReference type="SUPFAM" id="SSF55785">
    <property type="entry name" value="PYP-like sensor domain (PAS domain)"/>
    <property type="match status" value="1"/>
</dbReference>
<evidence type="ECO:0000313" key="8">
    <source>
        <dbReference type="Proteomes" id="UP000430670"/>
    </source>
</evidence>
<dbReference type="SUPFAM" id="SSF52540">
    <property type="entry name" value="P-loop containing nucleoside triphosphate hydrolases"/>
    <property type="match status" value="1"/>
</dbReference>
<keyword evidence="5" id="KW-0804">Transcription</keyword>
<dbReference type="Proteomes" id="UP000430670">
    <property type="component" value="Unassembled WGS sequence"/>
</dbReference>
<dbReference type="InterPro" id="IPR003593">
    <property type="entry name" value="AAA+_ATPase"/>
</dbReference>
<dbReference type="OrthoDB" id="9803970at2"/>
<evidence type="ECO:0000256" key="2">
    <source>
        <dbReference type="ARBA" id="ARBA00022840"/>
    </source>
</evidence>
<evidence type="ECO:0000256" key="5">
    <source>
        <dbReference type="ARBA" id="ARBA00023163"/>
    </source>
</evidence>
<dbReference type="GO" id="GO:0006355">
    <property type="term" value="P:regulation of DNA-templated transcription"/>
    <property type="evidence" value="ECO:0007669"/>
    <property type="project" value="InterPro"/>
</dbReference>
<dbReference type="Gene3D" id="1.10.8.60">
    <property type="match status" value="1"/>
</dbReference>
<comment type="caution">
    <text evidence="7">The sequence shown here is derived from an EMBL/GenBank/DDBJ whole genome shotgun (WGS) entry which is preliminary data.</text>
</comment>
<dbReference type="EMBL" id="WNKU01000009">
    <property type="protein sequence ID" value="MTV49189.1"/>
    <property type="molecule type" value="Genomic_DNA"/>
</dbReference>
<evidence type="ECO:0000256" key="3">
    <source>
        <dbReference type="ARBA" id="ARBA00023015"/>
    </source>
</evidence>
<evidence type="ECO:0000259" key="6">
    <source>
        <dbReference type="PROSITE" id="PS50045"/>
    </source>
</evidence>
<gene>
    <name evidence="7" type="ORF">GJ688_09380</name>
</gene>
<sequence length="590" mass="65630">MYNLRDIKETVQQTAEAIAEALLIEVEIADRELVRVAGTGRYKEGRGRVLKDGFVYGHILRTGQPVIIDKPGHHELCQPCLSRGNCSEKAEVAVPIRIEGDTVGVIGLIGFELEQAKRLLGRKDSLLRFLEKMADLIAVKTQENLQKEQRETLVRQLETMLNVLNDGLMVVNAEKTVIHYNQLAAQMTDMVAEQEVSLSQIMDEKKLWKSIEKGKPFSGQVKGRRAPSQWYCDAVPINGDGGEETVEGAIIILKDVQEIKRLVKDTTVSDIATEFSQIIGESSKIKELKELSCKVAAGNSTLLIQGESGTGKELLARAIHQSSTRSQHSFIAINCGAIPETLLESELFGYEEGSFTGAKRGGKLGKFELAHNGTIFLDEIGDMPLHLQVKILRVLQERRVEKVGSSRSTPVDVRVIAATHRNLEKMVASGEFREDLYYRLSVIPLNIPPLRERPEDIPLLIEHYLEHYCTVLGKNVTRLTPDAALLLSKYSWPGNVRELSNVIEYAVTMAIGGSITVKDLPKRIKTEEPAKVQESCLHLKTLEREAIAKALQVATSEGSKDNAAHLLGISRATLYRKIKEYNIAEHKLFS</sequence>
<dbReference type="CDD" id="cd00009">
    <property type="entry name" value="AAA"/>
    <property type="match status" value="1"/>
</dbReference>
<evidence type="ECO:0000256" key="4">
    <source>
        <dbReference type="ARBA" id="ARBA00023125"/>
    </source>
</evidence>
<dbReference type="Pfam" id="PF02954">
    <property type="entry name" value="HTH_8"/>
    <property type="match status" value="1"/>
</dbReference>
<dbReference type="PANTHER" id="PTHR32071:SF57">
    <property type="entry name" value="C4-DICARBOXYLATE TRANSPORT TRANSCRIPTIONAL REGULATORY PROTEIN DCTD"/>
    <property type="match status" value="1"/>
</dbReference>
<dbReference type="PROSITE" id="PS00688">
    <property type="entry name" value="SIGMA54_INTERACT_3"/>
    <property type="match status" value="1"/>
</dbReference>
<dbReference type="Gene3D" id="1.10.10.60">
    <property type="entry name" value="Homeodomain-like"/>
    <property type="match status" value="1"/>
</dbReference>
<proteinExistence type="predicted"/>
<dbReference type="GO" id="GO:0043565">
    <property type="term" value="F:sequence-specific DNA binding"/>
    <property type="evidence" value="ECO:0007669"/>
    <property type="project" value="InterPro"/>
</dbReference>
<accession>A0A6I3SJW5</accession>
<organism evidence="7 8">
    <name type="scientific">Heliobacterium mobile</name>
    <name type="common">Heliobacillus mobilis</name>
    <dbReference type="NCBI Taxonomy" id="28064"/>
    <lineage>
        <taxon>Bacteria</taxon>
        <taxon>Bacillati</taxon>
        <taxon>Bacillota</taxon>
        <taxon>Clostridia</taxon>
        <taxon>Eubacteriales</taxon>
        <taxon>Heliobacteriaceae</taxon>
        <taxon>Heliobacterium</taxon>
    </lineage>
</organism>
<dbReference type="SMART" id="SM00065">
    <property type="entry name" value="GAF"/>
    <property type="match status" value="1"/>
</dbReference>
<dbReference type="InterPro" id="IPR027417">
    <property type="entry name" value="P-loop_NTPase"/>
</dbReference>
<dbReference type="Pfam" id="PF25601">
    <property type="entry name" value="AAA_lid_14"/>
    <property type="match status" value="1"/>
</dbReference>
<dbReference type="SUPFAM" id="SSF46689">
    <property type="entry name" value="Homeodomain-like"/>
    <property type="match status" value="1"/>
</dbReference>
<dbReference type="RefSeq" id="WP_155476294.1">
    <property type="nucleotide sequence ID" value="NZ_WNKU01000009.1"/>
</dbReference>
<keyword evidence="8" id="KW-1185">Reference proteome</keyword>
<dbReference type="GO" id="GO:0005524">
    <property type="term" value="F:ATP binding"/>
    <property type="evidence" value="ECO:0007669"/>
    <property type="project" value="UniProtKB-KW"/>
</dbReference>
<feature type="domain" description="Sigma-54 factor interaction" evidence="6">
    <location>
        <begin position="278"/>
        <end position="508"/>
    </location>
</feature>
<dbReference type="InterPro" id="IPR025943">
    <property type="entry name" value="Sigma_54_int_dom_ATP-bd_2"/>
</dbReference>
<name>A0A6I3SJW5_HELMO</name>
<dbReference type="PANTHER" id="PTHR32071">
    <property type="entry name" value="TRANSCRIPTIONAL REGULATORY PROTEIN"/>
    <property type="match status" value="1"/>
</dbReference>
<dbReference type="InterPro" id="IPR025662">
    <property type="entry name" value="Sigma_54_int_dom_ATP-bd_1"/>
</dbReference>
<dbReference type="InterPro" id="IPR003018">
    <property type="entry name" value="GAF"/>
</dbReference>
<dbReference type="Gene3D" id="3.30.450.20">
    <property type="entry name" value="PAS domain"/>
    <property type="match status" value="1"/>
</dbReference>
<dbReference type="InterPro" id="IPR035965">
    <property type="entry name" value="PAS-like_dom_sf"/>
</dbReference>
<keyword evidence="4" id="KW-0238">DNA-binding</keyword>
<dbReference type="Pfam" id="PF00158">
    <property type="entry name" value="Sigma54_activat"/>
    <property type="match status" value="1"/>
</dbReference>
<dbReference type="AlphaFoldDB" id="A0A6I3SJW5"/>
<dbReference type="InterPro" id="IPR002078">
    <property type="entry name" value="Sigma_54_int"/>
</dbReference>